<dbReference type="HOGENOM" id="CLU_3336690_0_0_1"/>
<proteinExistence type="predicted"/>
<accession>V9FCD6</accession>
<name>V9FCD6_PHYNI</name>
<reference evidence="1 2" key="1">
    <citation type="submission" date="2013-11" db="EMBL/GenBank/DDBJ databases">
        <title>The Genome Sequence of Phytophthora parasitica P1569.</title>
        <authorList>
            <consortium name="The Broad Institute Genomics Platform"/>
            <person name="Russ C."/>
            <person name="Tyler B."/>
            <person name="Panabieres F."/>
            <person name="Shan W."/>
            <person name="Tripathy S."/>
            <person name="Grunwald N."/>
            <person name="Machado M."/>
            <person name="Johnson C.S."/>
            <person name="Arredondo F."/>
            <person name="Hong C."/>
            <person name="Coffey M."/>
            <person name="Young S.K."/>
            <person name="Zeng Q."/>
            <person name="Gargeya S."/>
            <person name="Fitzgerald M."/>
            <person name="Abouelleil A."/>
            <person name="Alvarado L."/>
            <person name="Chapman S.B."/>
            <person name="Gainer-Dewar J."/>
            <person name="Goldberg J."/>
            <person name="Griggs A."/>
            <person name="Gujja S."/>
            <person name="Hansen M."/>
            <person name="Howarth C."/>
            <person name="Imamovic A."/>
            <person name="Ireland A."/>
            <person name="Larimer J."/>
            <person name="McCowan C."/>
            <person name="Murphy C."/>
            <person name="Pearson M."/>
            <person name="Poon T.W."/>
            <person name="Priest M."/>
            <person name="Roberts A."/>
            <person name="Saif S."/>
            <person name="Shea T."/>
            <person name="Sykes S."/>
            <person name="Wortman J."/>
            <person name="Nusbaum C."/>
            <person name="Birren B."/>
        </authorList>
    </citation>
    <scope>NUCLEOTIDE SEQUENCE [LARGE SCALE GENOMIC DNA]</scope>
    <source>
        <strain evidence="1 2">P1569</strain>
    </source>
</reference>
<evidence type="ECO:0000313" key="1">
    <source>
        <dbReference type="EMBL" id="ETI48433.1"/>
    </source>
</evidence>
<dbReference type="Proteomes" id="UP000018721">
    <property type="component" value="Unassembled WGS sequence"/>
</dbReference>
<protein>
    <submittedName>
        <fullName evidence="1">Uncharacterized protein</fullName>
    </submittedName>
</protein>
<keyword evidence="2" id="KW-1185">Reference proteome</keyword>
<evidence type="ECO:0000313" key="2">
    <source>
        <dbReference type="Proteomes" id="UP000018721"/>
    </source>
</evidence>
<dbReference type="AlphaFoldDB" id="V9FCD6"/>
<organism evidence="1 2">
    <name type="scientific">Phytophthora nicotianae P1569</name>
    <dbReference type="NCBI Taxonomy" id="1317065"/>
    <lineage>
        <taxon>Eukaryota</taxon>
        <taxon>Sar</taxon>
        <taxon>Stramenopiles</taxon>
        <taxon>Oomycota</taxon>
        <taxon>Peronosporomycetes</taxon>
        <taxon>Peronosporales</taxon>
        <taxon>Peronosporaceae</taxon>
        <taxon>Phytophthora</taxon>
    </lineage>
</organism>
<sequence length="38" mass="4437">MIERFNVHIYCRKYGGVGALLGRVRDFRYSARDEAFGI</sequence>
<dbReference type="EMBL" id="ANIZ01001277">
    <property type="protein sequence ID" value="ETI48433.1"/>
    <property type="molecule type" value="Genomic_DNA"/>
</dbReference>
<comment type="caution">
    <text evidence="1">The sequence shown here is derived from an EMBL/GenBank/DDBJ whole genome shotgun (WGS) entry which is preliminary data.</text>
</comment>
<gene>
    <name evidence="1" type="ORF">F443_07526</name>
</gene>